<name>A0A4Z1G6M2_9HELO</name>
<proteinExistence type="predicted"/>
<sequence>MQDAKKGINRDSRFAPDAMLKLNRMDNTLHSVPGKKAKYSTLGQIFLSCMDRSTFSQNDRRSEKSACRFQIVILFVFPKRKRKSKVRQTGPDLVD</sequence>
<gene>
    <name evidence="1" type="ORF">BPAE_0001g00140</name>
</gene>
<dbReference type="AlphaFoldDB" id="A0A4Z1G6M2"/>
<keyword evidence="2" id="KW-1185">Reference proteome</keyword>
<accession>A0A4Z1G6M2</accession>
<organism evidence="1 2">
    <name type="scientific">Botrytis paeoniae</name>
    <dbReference type="NCBI Taxonomy" id="278948"/>
    <lineage>
        <taxon>Eukaryota</taxon>
        <taxon>Fungi</taxon>
        <taxon>Dikarya</taxon>
        <taxon>Ascomycota</taxon>
        <taxon>Pezizomycotina</taxon>
        <taxon>Leotiomycetes</taxon>
        <taxon>Helotiales</taxon>
        <taxon>Sclerotiniaceae</taxon>
        <taxon>Botrytis</taxon>
    </lineage>
</organism>
<protein>
    <submittedName>
        <fullName evidence="1">Uncharacterized protein</fullName>
    </submittedName>
</protein>
<dbReference type="EMBL" id="PQXI01000001">
    <property type="protein sequence ID" value="TGO31120.1"/>
    <property type="molecule type" value="Genomic_DNA"/>
</dbReference>
<evidence type="ECO:0000313" key="1">
    <source>
        <dbReference type="EMBL" id="TGO31120.1"/>
    </source>
</evidence>
<dbReference type="Proteomes" id="UP000297910">
    <property type="component" value="Unassembled WGS sequence"/>
</dbReference>
<evidence type="ECO:0000313" key="2">
    <source>
        <dbReference type="Proteomes" id="UP000297910"/>
    </source>
</evidence>
<reference evidence="1 2" key="1">
    <citation type="submission" date="2017-12" db="EMBL/GenBank/DDBJ databases">
        <title>Comparative genomics of Botrytis spp.</title>
        <authorList>
            <person name="Valero-Jimenez C.A."/>
            <person name="Tapia P."/>
            <person name="Veloso J."/>
            <person name="Silva-Moreno E."/>
            <person name="Staats M."/>
            <person name="Valdes J.H."/>
            <person name="Van Kan J.A.L."/>
        </authorList>
    </citation>
    <scope>NUCLEOTIDE SEQUENCE [LARGE SCALE GENOMIC DNA]</scope>
    <source>
        <strain evidence="1 2">Bp0003</strain>
    </source>
</reference>
<comment type="caution">
    <text evidence="1">The sequence shown here is derived from an EMBL/GenBank/DDBJ whole genome shotgun (WGS) entry which is preliminary data.</text>
</comment>